<evidence type="ECO:0000313" key="2">
    <source>
        <dbReference type="Proteomes" id="UP001233836"/>
    </source>
</evidence>
<proteinExistence type="predicted"/>
<organism evidence="1 2">
    <name type="scientific">Paenibacillus tundrae</name>
    <dbReference type="NCBI Taxonomy" id="528187"/>
    <lineage>
        <taxon>Bacteria</taxon>
        <taxon>Bacillati</taxon>
        <taxon>Bacillota</taxon>
        <taxon>Bacilli</taxon>
        <taxon>Bacillales</taxon>
        <taxon>Paenibacillaceae</taxon>
        <taxon>Paenibacillus</taxon>
    </lineage>
</organism>
<name>A0ABT9WDR2_9BACL</name>
<gene>
    <name evidence="1" type="ORF">J2T19_002823</name>
</gene>
<dbReference type="RefSeq" id="WP_307216639.1">
    <property type="nucleotide sequence ID" value="NZ_JAUSTI010000007.1"/>
</dbReference>
<protein>
    <recommendedName>
        <fullName evidence="3">DKNYY family protein</fullName>
    </recommendedName>
</protein>
<dbReference type="Proteomes" id="UP001233836">
    <property type="component" value="Unassembled WGS sequence"/>
</dbReference>
<dbReference type="EMBL" id="JAUSTI010000007">
    <property type="protein sequence ID" value="MDQ0171361.1"/>
    <property type="molecule type" value="Genomic_DNA"/>
</dbReference>
<reference evidence="1 2" key="1">
    <citation type="submission" date="2023-07" db="EMBL/GenBank/DDBJ databases">
        <title>Sorghum-associated microbial communities from plants grown in Nebraska, USA.</title>
        <authorList>
            <person name="Schachtman D."/>
        </authorList>
    </citation>
    <scope>NUCLEOTIDE SEQUENCE [LARGE SCALE GENOMIC DNA]</scope>
    <source>
        <strain evidence="1 2">DS1314</strain>
    </source>
</reference>
<accession>A0ABT9WDR2</accession>
<evidence type="ECO:0008006" key="3">
    <source>
        <dbReference type="Google" id="ProtNLM"/>
    </source>
</evidence>
<sequence>MTSLFVIEANRVLLNQAEGEPKLIEGGITGDSFSLIHHFYRGWIPFGYLRDVQGVWWFDGRKTKVTLVSRSADEFRVLDDDYGLDAKRVYLEDQLIPDSDAASFELLPGSPYFAKDKHRLYVKSGDRFHTWDDIDVETAVARMDYCTDKDHVLHLYQSLSYANGSKDELLGWLQEAYPHVQGWWQPEYNESEHGAERIQGYWYRTDQAVFYCEEIGGSGRSRNETRQIYNLVRGADPASFKVLNDQYGHDAAGVYCTWSKVSDADPQTFEALGGLFGRDAQNIFYNGYAVTGTDCDTFQCLLTSGSLGLSKDKNHVYHAQFVRTSRPFGHPDYVLEQISGADAKSFAILSDNGSRAVDQDHVYQWGGLAKKLDRASFTYLFSQGVESWAYDKHGLYNANGRRTVKGMDGQTFQAFNRYWGKDENNVFCFITGGIQRAADAATFHVTDETGRAEDASFTYVITDEGTIKKSKKK</sequence>
<dbReference type="Pfam" id="PF13644">
    <property type="entry name" value="DKNYY"/>
    <property type="match status" value="3"/>
</dbReference>
<evidence type="ECO:0000313" key="1">
    <source>
        <dbReference type="EMBL" id="MDQ0171361.1"/>
    </source>
</evidence>
<comment type="caution">
    <text evidence="1">The sequence shown here is derived from an EMBL/GenBank/DDBJ whole genome shotgun (WGS) entry which is preliminary data.</text>
</comment>
<dbReference type="InterPro" id="IPR027375">
    <property type="entry name" value="DKNYY"/>
</dbReference>
<keyword evidence="2" id="KW-1185">Reference proteome</keyword>